<dbReference type="CDD" id="cd06261">
    <property type="entry name" value="TM_PBP2"/>
    <property type="match status" value="1"/>
</dbReference>
<keyword evidence="3" id="KW-1003">Cell membrane</keyword>
<dbReference type="InterPro" id="IPR035906">
    <property type="entry name" value="MetI-like_sf"/>
</dbReference>
<evidence type="ECO:0000256" key="2">
    <source>
        <dbReference type="ARBA" id="ARBA00022448"/>
    </source>
</evidence>
<dbReference type="RefSeq" id="WP_105595305.1">
    <property type="nucleotide sequence ID" value="NZ_PDET01000025.1"/>
</dbReference>
<dbReference type="GO" id="GO:0005886">
    <property type="term" value="C:plasma membrane"/>
    <property type="evidence" value="ECO:0007669"/>
    <property type="project" value="UniProtKB-SubCell"/>
</dbReference>
<comment type="caution">
    <text evidence="11">The sequence shown here is derived from an EMBL/GenBank/DDBJ whole genome shotgun (WGS) entry which is preliminary data.</text>
</comment>
<feature type="transmembrane region" description="Helical" evidence="8">
    <location>
        <begin position="242"/>
        <end position="260"/>
    </location>
</feature>
<keyword evidence="6 8" id="KW-1133">Transmembrane helix</keyword>
<feature type="transmembrane region" description="Helical" evidence="8">
    <location>
        <begin position="142"/>
        <end position="162"/>
    </location>
</feature>
<evidence type="ECO:0000256" key="9">
    <source>
        <dbReference type="SAM" id="MobiDB-lite"/>
    </source>
</evidence>
<evidence type="ECO:0000313" key="11">
    <source>
        <dbReference type="EMBL" id="PRD12896.1"/>
    </source>
</evidence>
<dbReference type="PROSITE" id="PS50928">
    <property type="entry name" value="ABC_TM1"/>
    <property type="match status" value="1"/>
</dbReference>
<dbReference type="InterPro" id="IPR000515">
    <property type="entry name" value="MetI-like"/>
</dbReference>
<proteinExistence type="inferred from homology"/>
<dbReference type="SUPFAM" id="SSF161098">
    <property type="entry name" value="MetI-like"/>
    <property type="match status" value="1"/>
</dbReference>
<dbReference type="PANTHER" id="PTHR43005:SF2">
    <property type="entry name" value="INTEGRAL MEMBRANE SUGAR TRANSPORT PROTEIN"/>
    <property type="match status" value="1"/>
</dbReference>
<comment type="subcellular location">
    <subcellularLocation>
        <location evidence="1">Cell inner membrane</location>
        <topology evidence="1">Multi-pass membrane protein</topology>
    </subcellularLocation>
    <subcellularLocation>
        <location evidence="8">Cell membrane</location>
        <topology evidence="8">Multi-pass membrane protein</topology>
    </subcellularLocation>
</comment>
<keyword evidence="5 8" id="KW-0812">Transmembrane</keyword>
<dbReference type="GO" id="GO:0055085">
    <property type="term" value="P:transmembrane transport"/>
    <property type="evidence" value="ECO:0007669"/>
    <property type="project" value="InterPro"/>
</dbReference>
<evidence type="ECO:0000256" key="5">
    <source>
        <dbReference type="ARBA" id="ARBA00022692"/>
    </source>
</evidence>
<dbReference type="Proteomes" id="UP000239181">
    <property type="component" value="Unassembled WGS sequence"/>
</dbReference>
<evidence type="ECO:0000259" key="10">
    <source>
        <dbReference type="PROSITE" id="PS50928"/>
    </source>
</evidence>
<gene>
    <name evidence="11" type="ORF">CQW29_24235</name>
</gene>
<keyword evidence="4" id="KW-0997">Cell inner membrane</keyword>
<dbReference type="PANTHER" id="PTHR43005">
    <property type="entry name" value="BLR7065 PROTEIN"/>
    <property type="match status" value="1"/>
</dbReference>
<dbReference type="EMBL" id="PDET01000025">
    <property type="protein sequence ID" value="PRD12896.1"/>
    <property type="molecule type" value="Genomic_DNA"/>
</dbReference>
<evidence type="ECO:0000256" key="4">
    <source>
        <dbReference type="ARBA" id="ARBA00022519"/>
    </source>
</evidence>
<feature type="transmembrane region" description="Helical" evidence="8">
    <location>
        <begin position="111"/>
        <end position="130"/>
    </location>
</feature>
<protein>
    <submittedName>
        <fullName evidence="11">ABC transporter permease</fullName>
    </submittedName>
</protein>
<reference evidence="11 12" key="1">
    <citation type="submission" date="2017-10" db="EMBL/GenBank/DDBJ databases">
        <title>Draft genome of two endophytic bacteria isolated from 'guarana' Paullinia cupana (Mart.) Ducke.</title>
        <authorList>
            <person name="Siqueira K.A."/>
            <person name="Liotti R.G."/>
            <person name="Mendes T.A."/>
            <person name="Soares M.A."/>
        </authorList>
    </citation>
    <scope>NUCLEOTIDE SEQUENCE [LARGE SCALE GENOMIC DNA]</scope>
    <source>
        <strain evidence="11 12">342</strain>
    </source>
</reference>
<comment type="similarity">
    <text evidence="8">Belongs to the binding-protein-dependent transport system permease family.</text>
</comment>
<evidence type="ECO:0000256" key="8">
    <source>
        <dbReference type="RuleBase" id="RU363032"/>
    </source>
</evidence>
<organism evidence="11 12">
    <name type="scientific">Pantoea coffeiphila</name>
    <dbReference type="NCBI Taxonomy" id="1465635"/>
    <lineage>
        <taxon>Bacteria</taxon>
        <taxon>Pseudomonadati</taxon>
        <taxon>Pseudomonadota</taxon>
        <taxon>Gammaproteobacteria</taxon>
        <taxon>Enterobacterales</taxon>
        <taxon>Erwiniaceae</taxon>
        <taxon>Pantoea</taxon>
    </lineage>
</organism>
<keyword evidence="2 8" id="KW-0813">Transport</keyword>
<feature type="domain" description="ABC transmembrane type-1" evidence="10">
    <location>
        <begin position="105"/>
        <end position="319"/>
    </location>
</feature>
<feature type="region of interest" description="Disordered" evidence="9">
    <location>
        <begin position="1"/>
        <end position="25"/>
    </location>
</feature>
<feature type="transmembrane region" description="Helical" evidence="8">
    <location>
        <begin position="36"/>
        <end position="57"/>
    </location>
</feature>
<dbReference type="OrthoDB" id="8417460at2"/>
<feature type="transmembrane region" description="Helical" evidence="8">
    <location>
        <begin position="300"/>
        <end position="320"/>
    </location>
</feature>
<dbReference type="Pfam" id="PF00528">
    <property type="entry name" value="BPD_transp_1"/>
    <property type="match status" value="1"/>
</dbReference>
<name>A0A2S9I527_9GAMM</name>
<keyword evidence="7 8" id="KW-0472">Membrane</keyword>
<dbReference type="Gene3D" id="1.10.3720.10">
    <property type="entry name" value="MetI-like"/>
    <property type="match status" value="1"/>
</dbReference>
<evidence type="ECO:0000256" key="6">
    <source>
        <dbReference type="ARBA" id="ARBA00022989"/>
    </source>
</evidence>
<keyword evidence="12" id="KW-1185">Reference proteome</keyword>
<evidence type="ECO:0000256" key="3">
    <source>
        <dbReference type="ARBA" id="ARBA00022475"/>
    </source>
</evidence>
<accession>A0A2S9I527</accession>
<evidence type="ECO:0000313" key="12">
    <source>
        <dbReference type="Proteomes" id="UP000239181"/>
    </source>
</evidence>
<evidence type="ECO:0000256" key="7">
    <source>
        <dbReference type="ARBA" id="ARBA00023136"/>
    </source>
</evidence>
<dbReference type="AlphaFoldDB" id="A0A2S9I527"/>
<sequence>MKDETRSLSLTATPEPHAVTSAKRSKLNHQQRRSRVAWLLVAPAMLLLATVAGWPLLRTLFYSFTDAMLDTPDDYRFVGFANYLDFADGGHRFGILADPQWWLAVGNTLRFSLISVSLELVFGMLLALLMNQKFRGQGLVRTAILVPWAIPTIVSAKMWGWMFHDQYGVVNDLLLKLGVISTPLAWVAEPNLSMWAVIIADVWKTTPFMALMLLAALQLIPGDLYEAARVDGANAWQRFRRITLPLIMPAMIVALIFRVMDALRVFDLIYVLTSNSEATVSVSGYARDLMVSYQQMGSGSAASVLVFMMVAGIAACFLAAGRFNNGEDK</sequence>
<evidence type="ECO:0000256" key="1">
    <source>
        <dbReference type="ARBA" id="ARBA00004429"/>
    </source>
</evidence>